<feature type="compositionally biased region" description="Polar residues" evidence="1">
    <location>
        <begin position="626"/>
        <end position="639"/>
    </location>
</feature>
<dbReference type="EMBL" id="CAJNDS010002492">
    <property type="protein sequence ID" value="CAE7497035.1"/>
    <property type="molecule type" value="Genomic_DNA"/>
</dbReference>
<evidence type="ECO:0000256" key="1">
    <source>
        <dbReference type="SAM" id="MobiDB-lite"/>
    </source>
</evidence>
<organism evidence="3 4">
    <name type="scientific">Symbiodinium natans</name>
    <dbReference type="NCBI Taxonomy" id="878477"/>
    <lineage>
        <taxon>Eukaryota</taxon>
        <taxon>Sar</taxon>
        <taxon>Alveolata</taxon>
        <taxon>Dinophyceae</taxon>
        <taxon>Suessiales</taxon>
        <taxon>Symbiodiniaceae</taxon>
        <taxon>Symbiodinium</taxon>
    </lineage>
</organism>
<proteinExistence type="predicted"/>
<gene>
    <name evidence="3" type="ORF">SNAT2548_LOCUS27840</name>
    <name evidence="2" type="ORF">SNAT2548_LOCUS8256</name>
</gene>
<evidence type="ECO:0000313" key="3">
    <source>
        <dbReference type="EMBL" id="CAE7497035.1"/>
    </source>
</evidence>
<sequence length="664" mass="73108">MSAQLLDDAISEVNSQNFTLRPLCSANCSRIDPEQPLSIKDFLDGACRPLNGIKSVAVVFDVHLGMLECGSSLSLGDLVAQKKFSDLPEELRFMGPLPAETNVDIVVCNLGDGLVDVMKVLYFKQSVSRQVAEGLCKGRSFAPQFRQGPWAVKKGIQWLMNQIPGFHVRWHSLDPPRPSLKRSQTQSSWNPENDELSAGIAFINKQAPVCDAANEQTFWILCNIKEDSGTPIAGWPETKVRFMAQNKSRGLGGALPKTEFPLTTYSLHAAMSTNILPYLYPLLMTTAVMFLGCAGVGKTPALIAMAMAMGRFHIRRLGLQGLQGLQPGWRRAKSFDNFRHRAPQIQEALFLDDPSRGKIDMADLKSFVTVDEDGTVDSRYNDTRLTMNQMRALASNNTSTDPALQTPDATLLPPKDFMKLVEPLFRGDAEKDIMAVLKRSTTFVFTETALFLRLPSEKPDAIVHRIVADDLHLDLLAPRDKPFYGKYKSGVIALGDSFADDVRREQEMIDSSVAETQHFPSRDDYVNHANHAIQKWLTPEPKVRVIPSSPGSSNEADTSRSAFGLAPVFPVVGTGPKPGRLNSSSSFVYNDDKRRRLRCKTSVAEAGENQTKNPDEEDTLVANGGDSESANNQEQNILSSPGEAMDLDQGSDSAEEEAAQHLHG</sequence>
<accession>A0A812SY51</accession>
<evidence type="ECO:0000313" key="2">
    <source>
        <dbReference type="EMBL" id="CAE7222207.1"/>
    </source>
</evidence>
<evidence type="ECO:0000313" key="4">
    <source>
        <dbReference type="Proteomes" id="UP000604046"/>
    </source>
</evidence>
<name>A0A812SY51_9DINO</name>
<comment type="caution">
    <text evidence="3">The sequence shown here is derived from an EMBL/GenBank/DDBJ whole genome shotgun (WGS) entry which is preliminary data.</text>
</comment>
<dbReference type="AlphaFoldDB" id="A0A812SY51"/>
<reference evidence="3" key="1">
    <citation type="submission" date="2021-02" db="EMBL/GenBank/DDBJ databases">
        <authorList>
            <person name="Dougan E. K."/>
            <person name="Rhodes N."/>
            <person name="Thang M."/>
            <person name="Chan C."/>
        </authorList>
    </citation>
    <scope>NUCLEOTIDE SEQUENCE</scope>
</reference>
<dbReference type="Proteomes" id="UP000604046">
    <property type="component" value="Unassembled WGS sequence"/>
</dbReference>
<feature type="region of interest" description="Disordered" evidence="1">
    <location>
        <begin position="602"/>
        <end position="664"/>
    </location>
</feature>
<dbReference type="EMBL" id="CAJNDS010000605">
    <property type="protein sequence ID" value="CAE7222207.1"/>
    <property type="molecule type" value="Genomic_DNA"/>
</dbReference>
<keyword evidence="4" id="KW-1185">Reference proteome</keyword>
<protein>
    <submittedName>
        <fullName evidence="3">Uncharacterized protein</fullName>
    </submittedName>
</protein>
<dbReference type="OrthoDB" id="409152at2759"/>